<accession>A0A4U1MLL1</accession>
<gene>
    <name evidence="5" type="ORF">FBF83_01060</name>
</gene>
<evidence type="ECO:0000256" key="3">
    <source>
        <dbReference type="ARBA" id="ARBA00023204"/>
    </source>
</evidence>
<dbReference type="CDD" id="cd10028">
    <property type="entry name" value="UDG-F2_TDG_MUG"/>
    <property type="match status" value="1"/>
</dbReference>
<name>A0A4U1MLL1_9BACL</name>
<proteinExistence type="predicted"/>
<evidence type="ECO:0000313" key="6">
    <source>
        <dbReference type="Proteomes" id="UP000310541"/>
    </source>
</evidence>
<keyword evidence="1" id="KW-0227">DNA damage</keyword>
<keyword evidence="2" id="KW-0378">Hydrolase</keyword>
<dbReference type="EMBL" id="SWFM01000001">
    <property type="protein sequence ID" value="TKD71432.1"/>
    <property type="molecule type" value="Genomic_DNA"/>
</dbReference>
<dbReference type="InterPro" id="IPR036895">
    <property type="entry name" value="Uracil-DNA_glycosylase-like_sf"/>
</dbReference>
<dbReference type="PANTHER" id="PTHR12159:SF9">
    <property type="entry name" value="G_T MISMATCH-SPECIFIC THYMINE DNA GLYCOSYLASE"/>
    <property type="match status" value="1"/>
</dbReference>
<keyword evidence="3" id="KW-0234">DNA repair</keyword>
<dbReference type="RefSeq" id="WP_136945309.1">
    <property type="nucleotide sequence ID" value="NZ_SWFM01000001.1"/>
</dbReference>
<dbReference type="InterPro" id="IPR005122">
    <property type="entry name" value="Uracil-DNA_glycosylase-like"/>
</dbReference>
<dbReference type="GO" id="GO:0004844">
    <property type="term" value="F:uracil DNA N-glycosylase activity"/>
    <property type="evidence" value="ECO:0007669"/>
    <property type="project" value="TreeGrafter"/>
</dbReference>
<evidence type="ECO:0000259" key="4">
    <source>
        <dbReference type="Pfam" id="PF03167"/>
    </source>
</evidence>
<protein>
    <submittedName>
        <fullName evidence="5">Mismatch-specific DNA-glycosylase</fullName>
    </submittedName>
</protein>
<evidence type="ECO:0000256" key="1">
    <source>
        <dbReference type="ARBA" id="ARBA00022763"/>
    </source>
</evidence>
<dbReference type="PANTHER" id="PTHR12159">
    <property type="entry name" value="G/T AND G/U MISMATCH-SPECIFIC DNA GLYCOSYLASE"/>
    <property type="match status" value="1"/>
</dbReference>
<evidence type="ECO:0000313" key="5">
    <source>
        <dbReference type="EMBL" id="TKD71432.1"/>
    </source>
</evidence>
<sequence length="164" mass="18750">MEMLPDHLAHELKIVFIGFNPGLQSEKEGHHYANPTNRFYTVLKEAGLTHRKLLPEEDHKLLEYGYGLTNIVDRPTRGAADLTAEDYAKGRESLKKKIEMYRPRINCFVGKGVYQRFTGIKKVDWGFQPTNQVEGVSDFVAPSTSGLVRMNLKELTHIYSKLIK</sequence>
<dbReference type="SUPFAM" id="SSF52141">
    <property type="entry name" value="Uracil-DNA glycosylase-like"/>
    <property type="match status" value="1"/>
</dbReference>
<organism evidence="5 6">
    <name type="scientific">Guptibacillus hwajinpoensis</name>
    <dbReference type="NCBI Taxonomy" id="208199"/>
    <lineage>
        <taxon>Bacteria</taxon>
        <taxon>Bacillati</taxon>
        <taxon>Bacillota</taxon>
        <taxon>Bacilli</taxon>
        <taxon>Bacillales</taxon>
        <taxon>Guptibacillaceae</taxon>
        <taxon>Guptibacillus</taxon>
    </lineage>
</organism>
<evidence type="ECO:0000256" key="2">
    <source>
        <dbReference type="ARBA" id="ARBA00022801"/>
    </source>
</evidence>
<comment type="caution">
    <text evidence="5">The sequence shown here is derived from an EMBL/GenBank/DDBJ whole genome shotgun (WGS) entry which is preliminary data.</text>
</comment>
<feature type="domain" description="Uracil-DNA glycosylase-like" evidence="4">
    <location>
        <begin position="6"/>
        <end position="154"/>
    </location>
</feature>
<dbReference type="AlphaFoldDB" id="A0A4U1MLL1"/>
<dbReference type="Proteomes" id="UP000310541">
    <property type="component" value="Unassembled WGS sequence"/>
</dbReference>
<dbReference type="GO" id="GO:0006285">
    <property type="term" value="P:base-excision repair, AP site formation"/>
    <property type="evidence" value="ECO:0007669"/>
    <property type="project" value="InterPro"/>
</dbReference>
<dbReference type="Pfam" id="PF03167">
    <property type="entry name" value="UDG"/>
    <property type="match status" value="1"/>
</dbReference>
<dbReference type="GO" id="GO:0008263">
    <property type="term" value="F:pyrimidine-specific mismatch base pair DNA N-glycosylase activity"/>
    <property type="evidence" value="ECO:0007669"/>
    <property type="project" value="TreeGrafter"/>
</dbReference>
<dbReference type="InterPro" id="IPR015637">
    <property type="entry name" value="MUG/TDG"/>
</dbReference>
<dbReference type="Gene3D" id="3.40.470.10">
    <property type="entry name" value="Uracil-DNA glycosylase-like domain"/>
    <property type="match status" value="1"/>
</dbReference>
<dbReference type="OrthoDB" id="9799921at2"/>
<reference evidence="5 6" key="1">
    <citation type="submission" date="2019-04" db="EMBL/GenBank/DDBJ databases">
        <title>Genome sequence of Bacillus hwajinpoensis strain Y2.</title>
        <authorList>
            <person name="Fair J.L."/>
            <person name="Maclea K.S."/>
        </authorList>
    </citation>
    <scope>NUCLEOTIDE SEQUENCE [LARGE SCALE GENOMIC DNA]</scope>
    <source>
        <strain evidence="5 6">Y2</strain>
    </source>
</reference>